<protein>
    <recommendedName>
        <fullName evidence="2">NADH dehydrogenase [ubiquinone] 1 alpha subcomplex subunit 12</fullName>
    </recommendedName>
</protein>
<comment type="subcellular location">
    <subcellularLocation>
        <location evidence="2">Mitochondrion inner membrane</location>
        <topology evidence="2">Peripheral membrane protein</topology>
        <orientation evidence="2">Matrix side</orientation>
    </subcellularLocation>
</comment>
<dbReference type="GO" id="GO:0045271">
    <property type="term" value="C:respiratory chain complex I"/>
    <property type="evidence" value="ECO:0007669"/>
    <property type="project" value="InterPro"/>
</dbReference>
<keyword evidence="2" id="KW-0813">Transport</keyword>
<dbReference type="OrthoDB" id="274641at2759"/>
<dbReference type="EnsemblMetazoa" id="Aqu2.1.21071_001">
    <property type="protein sequence ID" value="Aqu2.1.21071_001"/>
    <property type="gene ID" value="Aqu2.1.21071"/>
</dbReference>
<dbReference type="GO" id="GO:0005743">
    <property type="term" value="C:mitochondrial inner membrane"/>
    <property type="evidence" value="ECO:0007669"/>
    <property type="project" value="UniProtKB-SubCell"/>
</dbReference>
<reference evidence="5" key="1">
    <citation type="journal article" date="2010" name="Nature">
        <title>The Amphimedon queenslandica genome and the evolution of animal complexity.</title>
        <authorList>
            <person name="Srivastava M."/>
            <person name="Simakov O."/>
            <person name="Chapman J."/>
            <person name="Fahey B."/>
            <person name="Gauthier M.E."/>
            <person name="Mitros T."/>
            <person name="Richards G.S."/>
            <person name="Conaco C."/>
            <person name="Dacre M."/>
            <person name="Hellsten U."/>
            <person name="Larroux C."/>
            <person name="Putnam N.H."/>
            <person name="Stanke M."/>
            <person name="Adamska M."/>
            <person name="Darling A."/>
            <person name="Degnan S.M."/>
            <person name="Oakley T.H."/>
            <person name="Plachetzki D.C."/>
            <person name="Zhai Y."/>
            <person name="Adamski M."/>
            <person name="Calcino A."/>
            <person name="Cummins S.F."/>
            <person name="Goodstein D.M."/>
            <person name="Harris C."/>
            <person name="Jackson D.J."/>
            <person name="Leys S.P."/>
            <person name="Shu S."/>
            <person name="Woodcroft B.J."/>
            <person name="Vervoort M."/>
            <person name="Kosik K.S."/>
            <person name="Manning G."/>
            <person name="Degnan B.M."/>
            <person name="Rokhsar D.S."/>
        </authorList>
    </citation>
    <scope>NUCLEOTIDE SEQUENCE [LARGE SCALE GENOMIC DNA]</scope>
</reference>
<reference evidence="4" key="2">
    <citation type="submission" date="2017-05" db="UniProtKB">
        <authorList>
            <consortium name="EnsemblMetazoa"/>
        </authorList>
    </citation>
    <scope>IDENTIFICATION</scope>
</reference>
<evidence type="ECO:0000313" key="4">
    <source>
        <dbReference type="EnsemblMetazoa" id="Aqu2.1.21071_001"/>
    </source>
</evidence>
<feature type="region of interest" description="Disordered" evidence="3">
    <location>
        <begin position="109"/>
        <end position="130"/>
    </location>
</feature>
<dbReference type="Pfam" id="PF05071">
    <property type="entry name" value="NDUFA12"/>
    <property type="match status" value="1"/>
</dbReference>
<dbReference type="eggNOG" id="KOG3382">
    <property type="taxonomic scope" value="Eukaryota"/>
</dbReference>
<keyword evidence="5" id="KW-1185">Reference proteome</keyword>
<comment type="similarity">
    <text evidence="1 2">Belongs to the complex I NDUFA12 subunit family.</text>
</comment>
<organism evidence="4">
    <name type="scientific">Amphimedon queenslandica</name>
    <name type="common">Sponge</name>
    <dbReference type="NCBI Taxonomy" id="400682"/>
    <lineage>
        <taxon>Eukaryota</taxon>
        <taxon>Metazoa</taxon>
        <taxon>Porifera</taxon>
        <taxon>Demospongiae</taxon>
        <taxon>Heteroscleromorpha</taxon>
        <taxon>Haplosclerida</taxon>
        <taxon>Niphatidae</taxon>
        <taxon>Amphimedon</taxon>
    </lineage>
</organism>
<dbReference type="PANTHER" id="PTHR12910">
    <property type="entry name" value="NADH-UBIQUINONE OXIDOREDUCTASE SUBUNIT B17.2"/>
    <property type="match status" value="1"/>
</dbReference>
<dbReference type="InParanoid" id="A0A1X7TZX4"/>
<keyword evidence="2" id="KW-0472">Membrane</keyword>
<comment type="subunit">
    <text evidence="2">Complex I is composed of 45 different subunits.</text>
</comment>
<keyword evidence="2" id="KW-0999">Mitochondrion inner membrane</keyword>
<accession>A0A1X7TZX4</accession>
<dbReference type="InterPro" id="IPR007763">
    <property type="entry name" value="NDUFA12"/>
</dbReference>
<keyword evidence="2" id="KW-0249">Electron transport</keyword>
<dbReference type="GO" id="GO:0006979">
    <property type="term" value="P:response to oxidative stress"/>
    <property type="evidence" value="ECO:0007669"/>
    <property type="project" value="TreeGrafter"/>
</dbReference>
<name>A0A1X7TZX4_AMPQE</name>
<dbReference type="STRING" id="400682.A0A1X7TZX4"/>
<evidence type="ECO:0000313" key="5">
    <source>
        <dbReference type="Proteomes" id="UP000007879"/>
    </source>
</evidence>
<dbReference type="KEGG" id="aqu:100637555"/>
<evidence type="ECO:0000256" key="2">
    <source>
        <dbReference type="RuleBase" id="RU363103"/>
    </source>
</evidence>
<sequence>MATIMRVWKRINEVGGFRKAFWMLLRLRDIRIGTIVGQDKFGHVYYENKEHFFGRHRWVYKEASGFDITQIPPEWHRWLHSMTDHTPIEDPPPPRKFYLDPTVNKTGTRGEYVPYSTTRPKIQSWKPPQQ</sequence>
<proteinExistence type="inferred from homology"/>
<keyword evidence="2" id="KW-0496">Mitochondrion</keyword>
<dbReference type="PANTHER" id="PTHR12910:SF2">
    <property type="entry name" value="NADH DEHYDROGENASE [UBIQUINONE] 1 ALPHA SUBCOMPLEX SUBUNIT 12"/>
    <property type="match status" value="1"/>
</dbReference>
<dbReference type="AlphaFoldDB" id="A0A1X7TZX4"/>
<feature type="compositionally biased region" description="Polar residues" evidence="3">
    <location>
        <begin position="115"/>
        <end position="130"/>
    </location>
</feature>
<gene>
    <name evidence="4" type="primary">100637555</name>
</gene>
<dbReference type="Proteomes" id="UP000007879">
    <property type="component" value="Unassembled WGS sequence"/>
</dbReference>
<keyword evidence="2" id="KW-0679">Respiratory chain</keyword>
<comment type="function">
    <text evidence="2">Accessory subunit of the mitochondrial membrane respiratory chain NADH dehydrogenase (Complex I), that is believed not to be involved in catalysis. Complex I functions in the transfer of electrons from NADH to the respiratory chain. The immediate electron acceptor for the enzyme is believed to be ubiquinone.</text>
</comment>
<dbReference type="EnsemblMetazoa" id="XM_003389281.3">
    <property type="protein sequence ID" value="XP_003389329.1"/>
    <property type="gene ID" value="LOC100637555"/>
</dbReference>
<evidence type="ECO:0000256" key="1">
    <source>
        <dbReference type="ARBA" id="ARBA00007355"/>
    </source>
</evidence>
<evidence type="ECO:0000256" key="3">
    <source>
        <dbReference type="SAM" id="MobiDB-lite"/>
    </source>
</evidence>